<protein>
    <submittedName>
        <fullName evidence="2">Uncharacterized protein</fullName>
    </submittedName>
</protein>
<organism evidence="2 3">
    <name type="scientific">Umbra pygmaea</name>
    <name type="common">Eastern mudminnow</name>
    <dbReference type="NCBI Taxonomy" id="75934"/>
    <lineage>
        <taxon>Eukaryota</taxon>
        <taxon>Metazoa</taxon>
        <taxon>Chordata</taxon>
        <taxon>Craniata</taxon>
        <taxon>Vertebrata</taxon>
        <taxon>Euteleostomi</taxon>
        <taxon>Actinopterygii</taxon>
        <taxon>Neopterygii</taxon>
        <taxon>Teleostei</taxon>
        <taxon>Protacanthopterygii</taxon>
        <taxon>Esociformes</taxon>
        <taxon>Umbridae</taxon>
        <taxon>Umbra</taxon>
    </lineage>
</organism>
<dbReference type="AlphaFoldDB" id="A0ABD0Y228"/>
<reference evidence="2 3" key="1">
    <citation type="submission" date="2024-06" db="EMBL/GenBank/DDBJ databases">
        <authorList>
            <person name="Pan Q."/>
            <person name="Wen M."/>
            <person name="Jouanno E."/>
            <person name="Zahm M."/>
            <person name="Klopp C."/>
            <person name="Cabau C."/>
            <person name="Louis A."/>
            <person name="Berthelot C."/>
            <person name="Parey E."/>
            <person name="Roest Crollius H."/>
            <person name="Montfort J."/>
            <person name="Robinson-Rechavi M."/>
            <person name="Bouchez O."/>
            <person name="Lampietro C."/>
            <person name="Lopez Roques C."/>
            <person name="Donnadieu C."/>
            <person name="Postlethwait J."/>
            <person name="Bobe J."/>
            <person name="Verreycken H."/>
            <person name="Guiguen Y."/>
        </authorList>
    </citation>
    <scope>NUCLEOTIDE SEQUENCE [LARGE SCALE GENOMIC DNA]</scope>
    <source>
        <strain evidence="2">Up_M1</strain>
        <tissue evidence="2">Testis</tissue>
    </source>
</reference>
<gene>
    <name evidence="2" type="ORF">UPYG_G00023050</name>
</gene>
<dbReference type="EMBL" id="JAGEUA010000001">
    <property type="protein sequence ID" value="KAL1022170.1"/>
    <property type="molecule type" value="Genomic_DNA"/>
</dbReference>
<evidence type="ECO:0000313" key="3">
    <source>
        <dbReference type="Proteomes" id="UP001557470"/>
    </source>
</evidence>
<comment type="caution">
    <text evidence="2">The sequence shown here is derived from an EMBL/GenBank/DDBJ whole genome shotgun (WGS) entry which is preliminary data.</text>
</comment>
<sequence>MEQCCFSEDEEEFSPWDDEGNKREDVRQAWNCLMDKIQGAIPFGRPLRFSVLVPQICDADELLHQALQCSPSTQRVAWCRKTLPKPDTKSEESLKHYFNALINIRLVI</sequence>
<proteinExistence type="predicted"/>
<evidence type="ECO:0000313" key="2">
    <source>
        <dbReference type="EMBL" id="KAL1022170.1"/>
    </source>
</evidence>
<dbReference type="Proteomes" id="UP001557470">
    <property type="component" value="Unassembled WGS sequence"/>
</dbReference>
<feature type="region of interest" description="Disordered" evidence="1">
    <location>
        <begin position="1"/>
        <end position="21"/>
    </location>
</feature>
<name>A0ABD0Y228_UMBPY</name>
<keyword evidence="3" id="KW-1185">Reference proteome</keyword>
<feature type="compositionally biased region" description="Acidic residues" evidence="1">
    <location>
        <begin position="7"/>
        <end position="18"/>
    </location>
</feature>
<evidence type="ECO:0000256" key="1">
    <source>
        <dbReference type="SAM" id="MobiDB-lite"/>
    </source>
</evidence>
<accession>A0ABD0Y228</accession>